<organism evidence="2 3">
    <name type="scientific">Mycolicibacterium hodleri</name>
    <dbReference type="NCBI Taxonomy" id="49897"/>
    <lineage>
        <taxon>Bacteria</taxon>
        <taxon>Bacillati</taxon>
        <taxon>Actinomycetota</taxon>
        <taxon>Actinomycetes</taxon>
        <taxon>Mycobacteriales</taxon>
        <taxon>Mycobacteriaceae</taxon>
        <taxon>Mycolicibacterium</taxon>
    </lineage>
</organism>
<dbReference type="AlphaFoldDB" id="A0A502EDT6"/>
<accession>A0A502EDT6</accession>
<keyword evidence="3" id="KW-1185">Reference proteome</keyword>
<sequence>MITTGTALARRGERDRVRTHRPTAPSVPALDVSKVSAAAVPPKKSEPTTSIKHTVKDVSDPRPTTPRRGDRA</sequence>
<proteinExistence type="predicted"/>
<dbReference type="EMBL" id="RCZG01000002">
    <property type="protein sequence ID" value="TPG35838.1"/>
    <property type="molecule type" value="Genomic_DNA"/>
</dbReference>
<evidence type="ECO:0000313" key="3">
    <source>
        <dbReference type="Proteomes" id="UP000320095"/>
    </source>
</evidence>
<feature type="region of interest" description="Disordered" evidence="1">
    <location>
        <begin position="1"/>
        <end position="72"/>
    </location>
</feature>
<protein>
    <submittedName>
        <fullName evidence="2">Uncharacterized protein</fullName>
    </submittedName>
</protein>
<evidence type="ECO:0000256" key="1">
    <source>
        <dbReference type="SAM" id="MobiDB-lite"/>
    </source>
</evidence>
<reference evidence="2 3" key="1">
    <citation type="journal article" date="2019" name="Environ. Microbiol.">
        <title>Species interactions and distinct microbial communities in high Arctic permafrost affected cryosols are associated with the CH4 and CO2 gas fluxes.</title>
        <authorList>
            <person name="Altshuler I."/>
            <person name="Hamel J."/>
            <person name="Turney S."/>
            <person name="Magnuson E."/>
            <person name="Levesque R."/>
            <person name="Greer C."/>
            <person name="Whyte L.G."/>
        </authorList>
    </citation>
    <scope>NUCLEOTIDE SEQUENCE [LARGE SCALE GENOMIC DNA]</scope>
    <source>
        <strain evidence="2 3">S5.20</strain>
    </source>
</reference>
<gene>
    <name evidence="2" type="ORF">EAH80_07250</name>
</gene>
<evidence type="ECO:0000313" key="2">
    <source>
        <dbReference type="EMBL" id="TPG35838.1"/>
    </source>
</evidence>
<comment type="caution">
    <text evidence="2">The sequence shown here is derived from an EMBL/GenBank/DDBJ whole genome shotgun (WGS) entry which is preliminary data.</text>
</comment>
<dbReference type="Proteomes" id="UP000320095">
    <property type="component" value="Unassembled WGS sequence"/>
</dbReference>
<name>A0A502EDT6_9MYCO</name>